<accession>A0A562TN34</accession>
<evidence type="ECO:0000256" key="1">
    <source>
        <dbReference type="ARBA" id="ARBA00006484"/>
    </source>
</evidence>
<reference evidence="5 6" key="1">
    <citation type="submission" date="2019-07" db="EMBL/GenBank/DDBJ databases">
        <title>Genomic Encyclopedia of Archaeal and Bacterial Type Strains, Phase II (KMG-II): from individual species to whole genera.</title>
        <authorList>
            <person name="Goeker M."/>
        </authorList>
    </citation>
    <scope>NUCLEOTIDE SEQUENCE [LARGE SCALE GENOMIC DNA]</scope>
    <source>
        <strain evidence="5 6">ATCC BAA-1854</strain>
    </source>
</reference>
<dbReference type="PRINTS" id="PR00080">
    <property type="entry name" value="SDRFAMILY"/>
</dbReference>
<name>A0A562TN34_9SPHI</name>
<keyword evidence="3" id="KW-0560">Oxidoreductase</keyword>
<dbReference type="Gene3D" id="3.40.50.720">
    <property type="entry name" value="NAD(P)-binding Rossmann-like Domain"/>
    <property type="match status" value="1"/>
</dbReference>
<comment type="similarity">
    <text evidence="1 4">Belongs to the short-chain dehydrogenases/reductases (SDR) family.</text>
</comment>
<dbReference type="CDD" id="cd05233">
    <property type="entry name" value="SDR_c"/>
    <property type="match status" value="1"/>
</dbReference>
<dbReference type="PROSITE" id="PS00061">
    <property type="entry name" value="ADH_SHORT"/>
    <property type="match status" value="1"/>
</dbReference>
<dbReference type="PANTHER" id="PTHR43391:SF14">
    <property type="entry name" value="DEHYDROGENASE_REDUCTASE SDR FAMILY PROTEIN 7-LIKE"/>
    <property type="match status" value="1"/>
</dbReference>
<dbReference type="OrthoDB" id="822355at2"/>
<organism evidence="5 6">
    <name type="scientific">Mucilaginibacter frigoritolerans</name>
    <dbReference type="NCBI Taxonomy" id="652788"/>
    <lineage>
        <taxon>Bacteria</taxon>
        <taxon>Pseudomonadati</taxon>
        <taxon>Bacteroidota</taxon>
        <taxon>Sphingobacteriia</taxon>
        <taxon>Sphingobacteriales</taxon>
        <taxon>Sphingobacteriaceae</taxon>
        <taxon>Mucilaginibacter</taxon>
    </lineage>
</organism>
<protein>
    <submittedName>
        <fullName evidence="5">NADP-dependent 3-hydroxy acid dehydrogenase YdfG</fullName>
    </submittedName>
</protein>
<dbReference type="SUPFAM" id="SSF51735">
    <property type="entry name" value="NAD(P)-binding Rossmann-fold domains"/>
    <property type="match status" value="1"/>
</dbReference>
<dbReference type="InterPro" id="IPR036291">
    <property type="entry name" value="NAD(P)-bd_dom_sf"/>
</dbReference>
<evidence type="ECO:0000313" key="6">
    <source>
        <dbReference type="Proteomes" id="UP000317010"/>
    </source>
</evidence>
<keyword evidence="2" id="KW-0521">NADP</keyword>
<evidence type="ECO:0000256" key="3">
    <source>
        <dbReference type="ARBA" id="ARBA00023002"/>
    </source>
</evidence>
<dbReference type="InterPro" id="IPR020904">
    <property type="entry name" value="Sc_DH/Rdtase_CS"/>
</dbReference>
<dbReference type="Proteomes" id="UP000317010">
    <property type="component" value="Unassembled WGS sequence"/>
</dbReference>
<sequence>MYNNYFHNKVVLITGAGSGIGRGLCLQLATEGAIVFCTDIDIAKAIETESMAINGNIIAQKLDVAIITEFENIVTEIVNRHGRLDLIFNNAGIAVSGEIRDIDIEQWKKIVDINFYGVLNGSLTAYRQMLKQGSGQIVNIASAAGLIDYLALMAPYSVTKHAIVNYTKILRIEAKKLGVKANVVCPGFISTSIGENAINPHANTKWNEHAINEVAKGITIQKAVHHILKGVAANTESLSSLYR</sequence>
<proteinExistence type="inferred from homology"/>
<dbReference type="GO" id="GO:0016491">
    <property type="term" value="F:oxidoreductase activity"/>
    <property type="evidence" value="ECO:0007669"/>
    <property type="project" value="UniProtKB-KW"/>
</dbReference>
<evidence type="ECO:0000313" key="5">
    <source>
        <dbReference type="EMBL" id="TWI94833.1"/>
    </source>
</evidence>
<dbReference type="InterPro" id="IPR002347">
    <property type="entry name" value="SDR_fam"/>
</dbReference>
<evidence type="ECO:0000256" key="2">
    <source>
        <dbReference type="ARBA" id="ARBA00022857"/>
    </source>
</evidence>
<dbReference type="EMBL" id="VLLI01000018">
    <property type="protein sequence ID" value="TWI94833.1"/>
    <property type="molecule type" value="Genomic_DNA"/>
</dbReference>
<dbReference type="AlphaFoldDB" id="A0A562TN34"/>
<gene>
    <name evidence="5" type="ORF">JN11_04615</name>
</gene>
<dbReference type="RefSeq" id="WP_144916401.1">
    <property type="nucleotide sequence ID" value="NZ_VLLI01000018.1"/>
</dbReference>
<dbReference type="PRINTS" id="PR00081">
    <property type="entry name" value="GDHRDH"/>
</dbReference>
<evidence type="ECO:0000256" key="4">
    <source>
        <dbReference type="RuleBase" id="RU000363"/>
    </source>
</evidence>
<dbReference type="PANTHER" id="PTHR43391">
    <property type="entry name" value="RETINOL DEHYDROGENASE-RELATED"/>
    <property type="match status" value="1"/>
</dbReference>
<dbReference type="Pfam" id="PF00106">
    <property type="entry name" value="adh_short"/>
    <property type="match status" value="1"/>
</dbReference>
<keyword evidence="6" id="KW-1185">Reference proteome</keyword>
<comment type="caution">
    <text evidence="5">The sequence shown here is derived from an EMBL/GenBank/DDBJ whole genome shotgun (WGS) entry which is preliminary data.</text>
</comment>